<gene>
    <name evidence="1" type="ORF">ADIS_0671</name>
</gene>
<evidence type="ECO:0000313" key="2">
    <source>
        <dbReference type="Proteomes" id="UP000013909"/>
    </source>
</evidence>
<dbReference type="AlphaFoldDB" id="R7ZXQ8"/>
<reference evidence="1 2" key="1">
    <citation type="submission" date="2013-02" db="EMBL/GenBank/DDBJ databases">
        <title>A novel strain isolated from Lonar lake, Maharashtra, India.</title>
        <authorList>
            <person name="Singh A."/>
        </authorList>
    </citation>
    <scope>NUCLEOTIDE SEQUENCE [LARGE SCALE GENOMIC DNA]</scope>
    <source>
        <strain evidence="1 2">AK24</strain>
    </source>
</reference>
<proteinExistence type="predicted"/>
<evidence type="ECO:0000313" key="1">
    <source>
        <dbReference type="EMBL" id="EON78774.1"/>
    </source>
</evidence>
<dbReference type="EMBL" id="AQHR01000022">
    <property type="protein sequence ID" value="EON78774.1"/>
    <property type="molecule type" value="Genomic_DNA"/>
</dbReference>
<protein>
    <submittedName>
        <fullName evidence="1">Uncharacterized protein</fullName>
    </submittedName>
</protein>
<dbReference type="Proteomes" id="UP000013909">
    <property type="component" value="Unassembled WGS sequence"/>
</dbReference>
<name>R7ZXQ8_9BACT</name>
<organism evidence="1 2">
    <name type="scientific">Lunatimonas lonarensis</name>
    <dbReference type="NCBI Taxonomy" id="1232681"/>
    <lineage>
        <taxon>Bacteria</taxon>
        <taxon>Pseudomonadati</taxon>
        <taxon>Bacteroidota</taxon>
        <taxon>Cytophagia</taxon>
        <taxon>Cytophagales</taxon>
        <taxon>Cyclobacteriaceae</taxon>
    </lineage>
</organism>
<accession>R7ZXQ8</accession>
<keyword evidence="2" id="KW-1185">Reference proteome</keyword>
<comment type="caution">
    <text evidence="1">The sequence shown here is derived from an EMBL/GenBank/DDBJ whole genome shotgun (WGS) entry which is preliminary data.</text>
</comment>
<sequence length="59" mass="6588">MSMLVFKPSVRVFSKVIPVLEEGNRVNSVGAARAFCSFGSLGEEHPARKHIPKSTRQFR</sequence>